<sequence>MVFYICRAFFLFICVGLLAFHVCESRSTDLALRRIDKNQRILKAGRVTGLKMDKKTATVRKTNDSIRSSKRKVHRGANPIHNRT</sequence>
<feature type="signal peptide" evidence="2">
    <location>
        <begin position="1"/>
        <end position="25"/>
    </location>
</feature>
<dbReference type="OrthoDB" id="1702020at2759"/>
<gene>
    <name evidence="3" type="ORF">CDL12_03196</name>
</gene>
<evidence type="ECO:0000313" key="4">
    <source>
        <dbReference type="Proteomes" id="UP000231279"/>
    </source>
</evidence>
<dbReference type="PANTHER" id="PTHR36726">
    <property type="entry name" value="CLAVATA3/ESR (CLE)-RELATED PROTEIN 45"/>
    <property type="match status" value="1"/>
</dbReference>
<keyword evidence="2" id="KW-0732">Signal</keyword>
<dbReference type="InterPro" id="IPR038821">
    <property type="entry name" value="CLE45-like"/>
</dbReference>
<organism evidence="3 4">
    <name type="scientific">Handroanthus impetiginosus</name>
    <dbReference type="NCBI Taxonomy" id="429701"/>
    <lineage>
        <taxon>Eukaryota</taxon>
        <taxon>Viridiplantae</taxon>
        <taxon>Streptophyta</taxon>
        <taxon>Embryophyta</taxon>
        <taxon>Tracheophyta</taxon>
        <taxon>Spermatophyta</taxon>
        <taxon>Magnoliopsida</taxon>
        <taxon>eudicotyledons</taxon>
        <taxon>Gunneridae</taxon>
        <taxon>Pentapetalae</taxon>
        <taxon>asterids</taxon>
        <taxon>lamiids</taxon>
        <taxon>Lamiales</taxon>
        <taxon>Bignoniaceae</taxon>
        <taxon>Crescentiina</taxon>
        <taxon>Tabebuia alliance</taxon>
        <taxon>Handroanthus</taxon>
    </lineage>
</organism>
<reference evidence="4" key="1">
    <citation type="journal article" date="2018" name="Gigascience">
        <title>Genome assembly of the Pink Ipe (Handroanthus impetiginosus, Bignoniaceae), a highly valued, ecologically keystone Neotropical timber forest tree.</title>
        <authorList>
            <person name="Silva-Junior O.B."/>
            <person name="Grattapaglia D."/>
            <person name="Novaes E."/>
            <person name="Collevatti R.G."/>
        </authorList>
    </citation>
    <scope>NUCLEOTIDE SEQUENCE [LARGE SCALE GENOMIC DNA]</scope>
    <source>
        <strain evidence="4">cv. UFG-1</strain>
    </source>
</reference>
<protein>
    <submittedName>
        <fullName evidence="3">Uncharacterized protein</fullName>
    </submittedName>
</protein>
<accession>A0A2G9I2U6</accession>
<feature type="chain" id="PRO_5013943499" evidence="2">
    <location>
        <begin position="26"/>
        <end position="84"/>
    </location>
</feature>
<proteinExistence type="predicted"/>
<evidence type="ECO:0000256" key="2">
    <source>
        <dbReference type="SAM" id="SignalP"/>
    </source>
</evidence>
<dbReference type="PANTHER" id="PTHR36726:SF4">
    <property type="entry name" value="CLAVATA3_ESR (CLE)-RELATED PROTEIN 45"/>
    <property type="match status" value="1"/>
</dbReference>
<feature type="region of interest" description="Disordered" evidence="1">
    <location>
        <begin position="59"/>
        <end position="84"/>
    </location>
</feature>
<keyword evidence="4" id="KW-1185">Reference proteome</keyword>
<dbReference type="EMBL" id="NKXS01000465">
    <property type="protein sequence ID" value="PIN24075.1"/>
    <property type="molecule type" value="Genomic_DNA"/>
</dbReference>
<evidence type="ECO:0000313" key="3">
    <source>
        <dbReference type="EMBL" id="PIN24075.1"/>
    </source>
</evidence>
<comment type="caution">
    <text evidence="3">The sequence shown here is derived from an EMBL/GenBank/DDBJ whole genome shotgun (WGS) entry which is preliminary data.</text>
</comment>
<dbReference type="Proteomes" id="UP000231279">
    <property type="component" value="Unassembled WGS sequence"/>
</dbReference>
<name>A0A2G9I2U6_9LAMI</name>
<evidence type="ECO:0000256" key="1">
    <source>
        <dbReference type="SAM" id="MobiDB-lite"/>
    </source>
</evidence>
<dbReference type="AlphaFoldDB" id="A0A2G9I2U6"/>